<reference evidence="2 3" key="1">
    <citation type="submission" date="2015-09" db="EMBL/GenBank/DDBJ databases">
        <authorList>
            <consortium name="Pathogen Informatics"/>
        </authorList>
    </citation>
    <scope>NUCLEOTIDE SEQUENCE [LARGE SCALE GENOMIC DNA]</scope>
    <source>
        <strain evidence="2 3">2789STDY5834928</strain>
    </source>
</reference>
<dbReference type="STRING" id="39492.ERS852540_01167"/>
<organism evidence="2 3">
    <name type="scientific">[Eubacterium] siraeum</name>
    <dbReference type="NCBI Taxonomy" id="39492"/>
    <lineage>
        <taxon>Bacteria</taxon>
        <taxon>Bacillati</taxon>
        <taxon>Bacillota</taxon>
        <taxon>Clostridia</taxon>
        <taxon>Eubacteriales</taxon>
        <taxon>Oscillospiraceae</taxon>
        <taxon>Oscillospiraceae incertae sedis</taxon>
    </lineage>
</organism>
<dbReference type="Proteomes" id="UP000095662">
    <property type="component" value="Unassembled WGS sequence"/>
</dbReference>
<feature type="transmembrane region" description="Helical" evidence="1">
    <location>
        <begin position="99"/>
        <end position="117"/>
    </location>
</feature>
<dbReference type="AlphaFoldDB" id="A0A174ZR63"/>
<keyword evidence="1" id="KW-1133">Transmembrane helix</keyword>
<evidence type="ECO:0000313" key="2">
    <source>
        <dbReference type="EMBL" id="CUQ85740.1"/>
    </source>
</evidence>
<proteinExistence type="predicted"/>
<sequence>MNEKLEEYIAKSKADEQESRNQLLISEGLYYDVRLPENEHPTEGSVYGIDPKDNEYHYFTRHAEELTEEEYEEFLKAYKNNVKNKQYTSISGGMPGISICFYVLGFIVILAGIFVGAQLGNTGMREFNWASAIICWGAFLTGSLFLFGFGKIIALLNDIKNK</sequence>
<gene>
    <name evidence="2" type="ORF">ERS852540_01167</name>
</gene>
<name>A0A174ZR63_9FIRM</name>
<keyword evidence="1" id="KW-0812">Transmembrane</keyword>
<evidence type="ECO:0000256" key="1">
    <source>
        <dbReference type="SAM" id="Phobius"/>
    </source>
</evidence>
<keyword evidence="1" id="KW-0472">Membrane</keyword>
<dbReference type="EMBL" id="CZBY01000007">
    <property type="protein sequence ID" value="CUQ85740.1"/>
    <property type="molecule type" value="Genomic_DNA"/>
</dbReference>
<evidence type="ECO:0000313" key="3">
    <source>
        <dbReference type="Proteomes" id="UP000095662"/>
    </source>
</evidence>
<protein>
    <submittedName>
        <fullName evidence="2">Uncharacterized protein</fullName>
    </submittedName>
</protein>
<accession>A0A174ZR63</accession>
<feature type="transmembrane region" description="Helical" evidence="1">
    <location>
        <begin position="129"/>
        <end position="156"/>
    </location>
</feature>